<name>A0A6S6STX3_9BACT</name>
<feature type="transmembrane region" description="Helical" evidence="1">
    <location>
        <begin position="38"/>
        <end position="57"/>
    </location>
</feature>
<keyword evidence="1" id="KW-0472">Membrane</keyword>
<dbReference type="AlphaFoldDB" id="A0A6S6STX3"/>
<keyword evidence="1" id="KW-1133">Transmembrane helix</keyword>
<evidence type="ECO:0000313" key="2">
    <source>
        <dbReference type="EMBL" id="CAA6808253.1"/>
    </source>
</evidence>
<evidence type="ECO:0000256" key="1">
    <source>
        <dbReference type="SAM" id="Phobius"/>
    </source>
</evidence>
<sequence>MINIKEIINKYIKNTKLWNKNYLKYKLNSLILAFKPLLIVYAVLFICLILFVPMIYVKNQIYYISKDIHKLTLEYELVSDQNEEIKQKVQKLKFSLIE</sequence>
<accession>A0A6S6STX3</accession>
<proteinExistence type="predicted"/>
<gene>
    <name evidence="2" type="ORF">HELGO_WM40774</name>
</gene>
<reference evidence="2" key="1">
    <citation type="submission" date="2020-01" db="EMBL/GenBank/DDBJ databases">
        <authorList>
            <person name="Meier V. D."/>
            <person name="Meier V D."/>
        </authorList>
    </citation>
    <scope>NUCLEOTIDE SEQUENCE</scope>
    <source>
        <strain evidence="2">HLG_WM_MAG_12</strain>
    </source>
</reference>
<keyword evidence="1" id="KW-0812">Transmembrane</keyword>
<protein>
    <submittedName>
        <fullName evidence="2">Uncharacterized protein</fullName>
    </submittedName>
</protein>
<organism evidence="2">
    <name type="scientific">uncultured Campylobacterales bacterium</name>
    <dbReference type="NCBI Taxonomy" id="352960"/>
    <lineage>
        <taxon>Bacteria</taxon>
        <taxon>Pseudomonadati</taxon>
        <taxon>Campylobacterota</taxon>
        <taxon>Epsilonproteobacteria</taxon>
        <taxon>Campylobacterales</taxon>
        <taxon>environmental samples</taxon>
    </lineage>
</organism>
<dbReference type="EMBL" id="CACVAW010000031">
    <property type="protein sequence ID" value="CAA6808253.1"/>
    <property type="molecule type" value="Genomic_DNA"/>
</dbReference>